<reference evidence="3 4" key="1">
    <citation type="journal article" date="2019" name="Sci. Rep.">
        <title>Nanopore sequencing improves the draft genome of the human pathogenic amoeba Naegleria fowleri.</title>
        <authorList>
            <person name="Liechti N."/>
            <person name="Schurch N."/>
            <person name="Bruggmann R."/>
            <person name="Wittwer M."/>
        </authorList>
    </citation>
    <scope>NUCLEOTIDE SEQUENCE [LARGE SCALE GENOMIC DNA]</scope>
    <source>
        <strain evidence="3 4">ATCC 30894</strain>
    </source>
</reference>
<dbReference type="VEuPathDB" id="AmoebaDB:NfTy_072250"/>
<dbReference type="Proteomes" id="UP000444721">
    <property type="component" value="Unassembled WGS sequence"/>
</dbReference>
<accession>A0A6A5BGR8</accession>
<dbReference type="Gene3D" id="3.40.50.300">
    <property type="entry name" value="P-loop containing nucleotide triphosphate hydrolases"/>
    <property type="match status" value="1"/>
</dbReference>
<evidence type="ECO:0000313" key="4">
    <source>
        <dbReference type="Proteomes" id="UP000444721"/>
    </source>
</evidence>
<dbReference type="SUPFAM" id="SSF56112">
    <property type="entry name" value="Protein kinase-like (PK-like)"/>
    <property type="match status" value="2"/>
</dbReference>
<dbReference type="InterPro" id="IPR000719">
    <property type="entry name" value="Prot_kinase_dom"/>
</dbReference>
<dbReference type="InterPro" id="IPR053159">
    <property type="entry name" value="Hybrid_Histidine_Kinase"/>
</dbReference>
<feature type="region of interest" description="Disordered" evidence="1">
    <location>
        <begin position="1472"/>
        <end position="1491"/>
    </location>
</feature>
<evidence type="ECO:0000259" key="2">
    <source>
        <dbReference type="PROSITE" id="PS50011"/>
    </source>
</evidence>
<sequence length="1619" mass="185760">MTTNNSSHHHTQEEEEHLISSSGSSITTHDSNSEVVVVGGSSPPLALSKSLTIPQQPTSPPPPPPHHQQQDPTTTSTNILQTALPPFFTPVQVHPYSSPVIHYDRHSSIILTCKYTPQNNNNMLSSRLASSLDIDSTVYCVKVSLNIGSISQLENDVEISNYLNKEEHFKSTTTTTTTTTTTPSSSTTTPFLLAPKIFAYLSDYFILVREWIHGETFRSWMDHPKMEEELLSSLGQSPLLLSASSLDHPQLSLEEDQMHSIHPSTTTTRTTTTTTTIIQKKIESSSPHSSMLLNPLAMMNFKIPSLITILEMAIEACHVLDQIHSLRVCHCDIRPENFMFDHEHSCVRLIDFGLSCFLPLDHPFIYTDRPKGCYKYMSPEATGKIPKPMGFHSDIYSFGFVLFEMIAKEHPFGNKLKNNDYMYCHVTLVPELLITNLSKRGILQSSFSQQVQSFNSSSQQVQSSLLNQQQSSSSLLNQQQSSQEQSSSSSLLNHVISAISLVIAKMVQKSIEKRYLSMDGVKQDLSFILKCLNLNDSVSLTKFTPGQFDIQTTMKIPYVVYGREDVITNMTCVLNEMIDSQSPKAIFISGHSGIGKSCVVREFRNKAKQDVLYFEAKYDQNHNIPFFAIKTIVSAITESSLGESELFIQEFREQLVSDLSPSQIDMICDAIPTLSLLFFSFQKRPTTLKDHESMKEFSESIIHLLRVYTQMKQKNLCIFLDDLQWADFESLNLLKQVLGLSETFPFLLIGAFRNNEISNNSLHPLNIFIESIKMKNQSITTEIELKELTEQDCNLLVAESVHRTLSDTSNLTFILYSKTKGNPFFLKQLLVTLFQEGKIFFDKSLRQISWNLEEIENVQYTQNVVEFLLLKLENMEPMTKKALAYASCIGYLFVFHELLELFPEEEKHQLKDCAISQAIEEGWISYVDDGKTLKFNHDRLQQAANESLSDQTKSLIHYKFGKFRLGQVENGEILLDDFIFEIVNHLNHRSHDPKLLQNTDKRRYLLNLNKLAAKKAVNTCATEQAQVFVRTAFDLLNMENEISTLYNTAFELLMIQGHVEYANNHVDDAIQIFHSAIHKAMTKHHLFEACYHAITAYLSQSKYEQVYQVLYDHVFTSYEELYFLHDQDSTTNPITTTLTTLHEKVNDDLKSTHTIIMANITHSEYLKHHLDHKMSQMKQQFIQQPLNKNDLLEMIEMKDPESIYLVHLIAQSAPAVYHINKPNAKLEMLLMLLIGTEIVLKKGLCPLAPLILCQVGAMWCLHDFYPPIHVLVEAGVELARNRFKNLHHLASCLLLKEMCYFIFPNINAIEVWNITEEAFLLAIQSNNKSFGGFSILWYPFHHFFYTRSNIKTSIELSKKSMEWYRQVGNYMLLDASQMILEMKRVLSGERETFDPSYCQSQVIEYPFFRQMHYMLKGITCYFQQNYEQAFYCMEKSFEYRQDSACLCSTWIDIVFQGLVACAYQKQLLNQQQPPHQQSPHQPQQQEQQPPQEQQQSTWNTCLLLLEQSSSIQELIQKCQVLIDYSLKMLEQVSQSNPLVFQCSLELIKAEHLHCRSLRYGEENSRSIISGLNKSLKLAIRDRHYLIAKIVNLKIGELYKSLEMDDYISGSYFSKAYDQF</sequence>
<dbReference type="PANTHER" id="PTHR43642:SF1">
    <property type="entry name" value="HYBRID SIGNAL TRANSDUCTION HISTIDINE KINASE G"/>
    <property type="match status" value="1"/>
</dbReference>
<dbReference type="PROSITE" id="PS50011">
    <property type="entry name" value="PROTEIN_KINASE_DOM"/>
    <property type="match status" value="1"/>
</dbReference>
<gene>
    <name evidence="3" type="ORF">FDP41_008422</name>
</gene>
<protein>
    <recommendedName>
        <fullName evidence="2">Protein kinase domain-containing protein</fullName>
    </recommendedName>
</protein>
<dbReference type="GO" id="GO:0005524">
    <property type="term" value="F:ATP binding"/>
    <property type="evidence" value="ECO:0007669"/>
    <property type="project" value="InterPro"/>
</dbReference>
<feature type="region of interest" description="Disordered" evidence="1">
    <location>
        <begin position="1"/>
        <end position="75"/>
    </location>
</feature>
<evidence type="ECO:0000256" key="1">
    <source>
        <dbReference type="SAM" id="MobiDB-lite"/>
    </source>
</evidence>
<feature type="compositionally biased region" description="Low complexity" evidence="1">
    <location>
        <begin position="19"/>
        <end position="44"/>
    </location>
</feature>
<keyword evidence="4" id="KW-1185">Reference proteome</keyword>
<feature type="compositionally biased region" description="Pro residues" evidence="1">
    <location>
        <begin position="57"/>
        <end position="66"/>
    </location>
</feature>
<dbReference type="InterPro" id="IPR027417">
    <property type="entry name" value="P-loop_NTPase"/>
</dbReference>
<dbReference type="VEuPathDB" id="AmoebaDB:NfTy_093400"/>
<dbReference type="InterPro" id="IPR011009">
    <property type="entry name" value="Kinase-like_dom_sf"/>
</dbReference>
<dbReference type="Pfam" id="PF13191">
    <property type="entry name" value="AAA_16"/>
    <property type="match status" value="1"/>
</dbReference>
<dbReference type="SUPFAM" id="SSF52540">
    <property type="entry name" value="P-loop containing nucleoside triphosphate hydrolases"/>
    <property type="match status" value="1"/>
</dbReference>
<dbReference type="EMBL" id="VFQX01000061">
    <property type="protein sequence ID" value="KAF0973215.1"/>
    <property type="molecule type" value="Genomic_DNA"/>
</dbReference>
<dbReference type="OMA" id="HTIIMAN"/>
<organism evidence="3 4">
    <name type="scientific">Naegleria fowleri</name>
    <name type="common">Brain eating amoeba</name>
    <dbReference type="NCBI Taxonomy" id="5763"/>
    <lineage>
        <taxon>Eukaryota</taxon>
        <taxon>Discoba</taxon>
        <taxon>Heterolobosea</taxon>
        <taxon>Tetramitia</taxon>
        <taxon>Eutetramitia</taxon>
        <taxon>Vahlkampfiidae</taxon>
        <taxon>Naegleria</taxon>
    </lineage>
</organism>
<proteinExistence type="predicted"/>
<dbReference type="VEuPathDB" id="AmoebaDB:NF0033370"/>
<dbReference type="RefSeq" id="XP_044557928.1">
    <property type="nucleotide sequence ID" value="XM_044712274.1"/>
</dbReference>
<dbReference type="OrthoDB" id="546632at2759"/>
<name>A0A6A5BGR8_NAEFO</name>
<comment type="caution">
    <text evidence="3">The sequence shown here is derived from an EMBL/GenBank/DDBJ whole genome shotgun (WGS) entry which is preliminary data.</text>
</comment>
<dbReference type="PANTHER" id="PTHR43642">
    <property type="entry name" value="HYBRID SIGNAL TRANSDUCTION HISTIDINE KINASE G"/>
    <property type="match status" value="1"/>
</dbReference>
<dbReference type="SMART" id="SM00220">
    <property type="entry name" value="S_TKc"/>
    <property type="match status" value="1"/>
</dbReference>
<feature type="domain" description="Protein kinase" evidence="2">
    <location>
        <begin position="139"/>
        <end position="528"/>
    </location>
</feature>
<dbReference type="Gene3D" id="1.10.510.10">
    <property type="entry name" value="Transferase(Phosphotransferase) domain 1"/>
    <property type="match status" value="1"/>
</dbReference>
<dbReference type="GO" id="GO:0004672">
    <property type="term" value="F:protein kinase activity"/>
    <property type="evidence" value="ECO:0007669"/>
    <property type="project" value="InterPro"/>
</dbReference>
<dbReference type="Pfam" id="PF00069">
    <property type="entry name" value="Pkinase"/>
    <property type="match status" value="1"/>
</dbReference>
<evidence type="ECO:0000313" key="3">
    <source>
        <dbReference type="EMBL" id="KAF0973215.1"/>
    </source>
</evidence>
<dbReference type="VEuPathDB" id="AmoebaDB:FDP41_008422"/>
<dbReference type="InterPro" id="IPR041664">
    <property type="entry name" value="AAA_16"/>
</dbReference>
<dbReference type="GeneID" id="68115640"/>
<dbReference type="VEuPathDB" id="AmoebaDB:NF0048350"/>